<organism evidence="2 3">
    <name type="scientific">Candidatus Scybalocola faecigallinarum</name>
    <dbReference type="NCBI Taxonomy" id="2840941"/>
    <lineage>
        <taxon>Bacteria</taxon>
        <taxon>Bacillati</taxon>
        <taxon>Bacillota</taxon>
        <taxon>Clostridia</taxon>
        <taxon>Lachnospirales</taxon>
        <taxon>Lachnospiraceae</taxon>
        <taxon>Lachnospiraceae incertae sedis</taxon>
        <taxon>Candidatus Scybalocola (ex Gilroy et al. 2021)</taxon>
    </lineage>
</organism>
<reference evidence="2" key="2">
    <citation type="journal article" date="2021" name="PeerJ">
        <title>Extensive microbial diversity within the chicken gut microbiome revealed by metagenomics and culture.</title>
        <authorList>
            <person name="Gilroy R."/>
            <person name="Ravi A."/>
            <person name="Getino M."/>
            <person name="Pursley I."/>
            <person name="Horton D.L."/>
            <person name="Alikhan N.F."/>
            <person name="Baker D."/>
            <person name="Gharbi K."/>
            <person name="Hall N."/>
            <person name="Watson M."/>
            <person name="Adriaenssens E.M."/>
            <person name="Foster-Nyarko E."/>
            <person name="Jarju S."/>
            <person name="Secka A."/>
            <person name="Antonio M."/>
            <person name="Oren A."/>
            <person name="Chaudhuri R.R."/>
            <person name="La Ragione R."/>
            <person name="Hildebrand F."/>
            <person name="Pallen M.J."/>
        </authorList>
    </citation>
    <scope>NUCLEOTIDE SEQUENCE</scope>
    <source>
        <strain evidence="2">CHK178-757</strain>
    </source>
</reference>
<dbReference type="EMBL" id="DVIT01000057">
    <property type="protein sequence ID" value="HIS48522.1"/>
    <property type="molecule type" value="Genomic_DNA"/>
</dbReference>
<gene>
    <name evidence="2" type="ORF">IAB46_13415</name>
</gene>
<protein>
    <submittedName>
        <fullName evidence="2">Uncharacterized protein</fullName>
    </submittedName>
</protein>
<sequence>MSKDVIAVSEPSKLTPLDEQTFGNMSQMIKASVPYMSPQAARPMAMLARLMELQNTINYFRLPGKVRACSIGSRRPSPEELLLDLRKYCSGNEAKTIDTLLNAMKIGKFYEKFKDMENNPEFSQLFQALSSVQGMNPFQNAAFAQAMSQAQEPCSGQAADPGGTYIPASNTHGGETMKPSINPEQVLKNINPELLKNIDLNKFNQLVQAINSGNFPGSEKFPFSSFQNDSLNSRFQGNKNSYRQSEPDRESPPPAFETPVSGFNEERLKALLSPEQLQLYESLKKSMT</sequence>
<feature type="compositionally biased region" description="Polar residues" evidence="1">
    <location>
        <begin position="224"/>
        <end position="244"/>
    </location>
</feature>
<accession>A0A9D1JRQ5</accession>
<dbReference type="AlphaFoldDB" id="A0A9D1JRQ5"/>
<evidence type="ECO:0000256" key="1">
    <source>
        <dbReference type="SAM" id="MobiDB-lite"/>
    </source>
</evidence>
<proteinExistence type="predicted"/>
<evidence type="ECO:0000313" key="3">
    <source>
        <dbReference type="Proteomes" id="UP000823927"/>
    </source>
</evidence>
<dbReference type="Proteomes" id="UP000823927">
    <property type="component" value="Unassembled WGS sequence"/>
</dbReference>
<name>A0A9D1JRQ5_9FIRM</name>
<feature type="region of interest" description="Disordered" evidence="1">
    <location>
        <begin position="221"/>
        <end position="263"/>
    </location>
</feature>
<comment type="caution">
    <text evidence="2">The sequence shown here is derived from an EMBL/GenBank/DDBJ whole genome shotgun (WGS) entry which is preliminary data.</text>
</comment>
<evidence type="ECO:0000313" key="2">
    <source>
        <dbReference type="EMBL" id="HIS48522.1"/>
    </source>
</evidence>
<reference evidence="2" key="1">
    <citation type="submission" date="2020-10" db="EMBL/GenBank/DDBJ databases">
        <authorList>
            <person name="Gilroy R."/>
        </authorList>
    </citation>
    <scope>NUCLEOTIDE SEQUENCE</scope>
    <source>
        <strain evidence="2">CHK178-757</strain>
    </source>
</reference>